<sequence length="58" mass="6339">MTLYRDRALNARGETLDGPMGAGSEAEVGETMIVEVLRVTEGAGRCRLHRRIRPEGSP</sequence>
<name>A0ABU7WKP3_9GAMM</name>
<dbReference type="Proteomes" id="UP001358324">
    <property type="component" value="Unassembled WGS sequence"/>
</dbReference>
<evidence type="ECO:0000313" key="3">
    <source>
        <dbReference type="Proteomes" id="UP001358324"/>
    </source>
</evidence>
<organism evidence="2 3">
    <name type="scientific">Luteimonas flava</name>
    <dbReference type="NCBI Taxonomy" id="3115822"/>
    <lineage>
        <taxon>Bacteria</taxon>
        <taxon>Pseudomonadati</taxon>
        <taxon>Pseudomonadota</taxon>
        <taxon>Gammaproteobacteria</taxon>
        <taxon>Lysobacterales</taxon>
        <taxon>Lysobacteraceae</taxon>
        <taxon>Luteimonas</taxon>
    </lineage>
</organism>
<evidence type="ECO:0000256" key="1">
    <source>
        <dbReference type="SAM" id="MobiDB-lite"/>
    </source>
</evidence>
<feature type="region of interest" description="Disordered" evidence="1">
    <location>
        <begin position="1"/>
        <end position="24"/>
    </location>
</feature>
<reference evidence="2 3" key="1">
    <citation type="submission" date="2024-01" db="EMBL/GenBank/DDBJ databases">
        <title>Novel species of the genus Luteimonas isolated from rivers.</title>
        <authorList>
            <person name="Lu H."/>
        </authorList>
    </citation>
    <scope>NUCLEOTIDE SEQUENCE [LARGE SCALE GENOMIC DNA]</scope>
    <source>
        <strain evidence="2 3">SMYT11W</strain>
    </source>
</reference>
<evidence type="ECO:0000313" key="2">
    <source>
        <dbReference type="EMBL" id="MEF3083766.1"/>
    </source>
</evidence>
<evidence type="ECO:0008006" key="4">
    <source>
        <dbReference type="Google" id="ProtNLM"/>
    </source>
</evidence>
<comment type="caution">
    <text evidence="2">The sequence shown here is derived from an EMBL/GenBank/DDBJ whole genome shotgun (WGS) entry which is preliminary data.</text>
</comment>
<dbReference type="RefSeq" id="WP_332079467.1">
    <property type="nucleotide sequence ID" value="NZ_JAZHBM010000003.1"/>
</dbReference>
<protein>
    <recommendedName>
        <fullName evidence="4">TRAM domain-containing protein</fullName>
    </recommendedName>
</protein>
<accession>A0ABU7WKP3</accession>
<proteinExistence type="predicted"/>
<dbReference type="EMBL" id="JAZHBM010000003">
    <property type="protein sequence ID" value="MEF3083766.1"/>
    <property type="molecule type" value="Genomic_DNA"/>
</dbReference>
<gene>
    <name evidence="2" type="ORF">V3391_16230</name>
</gene>
<keyword evidence="3" id="KW-1185">Reference proteome</keyword>